<organism evidence="6 7">
    <name type="scientific">Stentor coeruleus</name>
    <dbReference type="NCBI Taxonomy" id="5963"/>
    <lineage>
        <taxon>Eukaryota</taxon>
        <taxon>Sar</taxon>
        <taxon>Alveolata</taxon>
        <taxon>Ciliophora</taxon>
        <taxon>Postciliodesmatophora</taxon>
        <taxon>Heterotrichea</taxon>
        <taxon>Heterotrichida</taxon>
        <taxon>Stentoridae</taxon>
        <taxon>Stentor</taxon>
    </lineage>
</organism>
<dbReference type="Pfam" id="PF08014">
    <property type="entry name" value="MATCAP"/>
    <property type="match status" value="1"/>
</dbReference>
<reference evidence="6 7" key="1">
    <citation type="submission" date="2016-11" db="EMBL/GenBank/DDBJ databases">
        <title>The macronuclear genome of Stentor coeruleus: a giant cell with tiny introns.</title>
        <authorList>
            <person name="Slabodnick M."/>
            <person name="Ruby J.G."/>
            <person name="Reiff S.B."/>
            <person name="Swart E.C."/>
            <person name="Gosai S."/>
            <person name="Prabakaran S."/>
            <person name="Witkowska E."/>
            <person name="Larue G.E."/>
            <person name="Fisher S."/>
            <person name="Freeman R.M."/>
            <person name="Gunawardena J."/>
            <person name="Chu W."/>
            <person name="Stover N.A."/>
            <person name="Gregory B.D."/>
            <person name="Nowacki M."/>
            <person name="Derisi J."/>
            <person name="Roy S.W."/>
            <person name="Marshall W.F."/>
            <person name="Sood P."/>
        </authorList>
    </citation>
    <scope>NUCLEOTIDE SEQUENCE [LARGE SCALE GENOMIC DNA]</scope>
    <source>
        <strain evidence="6">WM001</strain>
    </source>
</reference>
<keyword evidence="2" id="KW-0645">Protease</keyword>
<dbReference type="InterPro" id="IPR012548">
    <property type="entry name" value="MATCAP"/>
</dbReference>
<keyword evidence="3" id="KW-0378">Hydrolase</keyword>
<proteinExistence type="predicted"/>
<feature type="compositionally biased region" description="Basic residues" evidence="5">
    <location>
        <begin position="1"/>
        <end position="13"/>
    </location>
</feature>
<dbReference type="PANTHER" id="PTHR31817">
    <property type="match status" value="1"/>
</dbReference>
<dbReference type="EMBL" id="MPUH01001662">
    <property type="protein sequence ID" value="OMJ66671.1"/>
    <property type="molecule type" value="Genomic_DNA"/>
</dbReference>
<evidence type="ECO:0000313" key="6">
    <source>
        <dbReference type="EMBL" id="OMJ66671.1"/>
    </source>
</evidence>
<dbReference type="Proteomes" id="UP000187209">
    <property type="component" value="Unassembled WGS sequence"/>
</dbReference>
<evidence type="ECO:0000256" key="3">
    <source>
        <dbReference type="ARBA" id="ARBA00022801"/>
    </source>
</evidence>
<keyword evidence="4" id="KW-0482">Metalloprotease</keyword>
<keyword evidence="7" id="KW-1185">Reference proteome</keyword>
<dbReference type="GO" id="GO:0006508">
    <property type="term" value="P:proteolysis"/>
    <property type="evidence" value="ECO:0007669"/>
    <property type="project" value="UniProtKB-KW"/>
</dbReference>
<dbReference type="GO" id="GO:0008237">
    <property type="term" value="F:metallopeptidase activity"/>
    <property type="evidence" value="ECO:0007669"/>
    <property type="project" value="UniProtKB-KW"/>
</dbReference>
<comment type="caution">
    <text evidence="6">The sequence shown here is derived from an EMBL/GenBank/DDBJ whole genome shotgun (WGS) entry which is preliminary data.</text>
</comment>
<evidence type="ECO:0000256" key="4">
    <source>
        <dbReference type="ARBA" id="ARBA00023049"/>
    </source>
</evidence>
<sequence length="373" mass="43175">MPVQKKKRSKTKASRSENSKNKDKHKEEKKFQVNHSSPKKKEALHIGKIAPLNILEQQTLFFNTNCLINPILLYPEGSNLIGYTEKFQPHNQYLNAAISILENGLLDYKSESNFYQSECSNLSQSETLEEFQVYLDTLGIRNTVEIIFSPSAIAPTAVTHNPKTLVSQITVGLPISYCKERIQGAMNHEIGTHLLRTLNERKQIWYKKRDKYGLGAYIETEEGLASLHTMLDSAFSGRRKPYLWRAALHYYSSYYASMCSFVELYQRLERYMDDPVKRFKEVLRVKRGISNTELPGGCYKDQVYLSGAIKILQRRKDIDFFKLYCGKLSLEDLFRQEILDLCDLSDIKFPIFLRDIQKYKQALDFIAKTNGVE</sequence>
<evidence type="ECO:0000256" key="5">
    <source>
        <dbReference type="SAM" id="MobiDB-lite"/>
    </source>
</evidence>
<dbReference type="OrthoDB" id="449345at2759"/>
<accession>A0A1R2AQ78</accession>
<name>A0A1R2AQ78_9CILI</name>
<dbReference type="AlphaFoldDB" id="A0A1R2AQ78"/>
<protein>
    <recommendedName>
        <fullName evidence="8">DUF1704 domain-containing protein</fullName>
    </recommendedName>
</protein>
<evidence type="ECO:0008006" key="8">
    <source>
        <dbReference type="Google" id="ProtNLM"/>
    </source>
</evidence>
<comment type="cofactor">
    <cofactor evidence="1">
        <name>Zn(2+)</name>
        <dbReference type="ChEBI" id="CHEBI:29105"/>
    </cofactor>
</comment>
<dbReference type="PANTHER" id="PTHR31817:SF0">
    <property type="entry name" value="CHROMOSOME UNDETERMINED SCAFFOLD_67, WHOLE GENOME SHOTGUN SEQUENCE"/>
    <property type="match status" value="1"/>
</dbReference>
<evidence type="ECO:0000256" key="1">
    <source>
        <dbReference type="ARBA" id="ARBA00001947"/>
    </source>
</evidence>
<evidence type="ECO:0000313" key="7">
    <source>
        <dbReference type="Proteomes" id="UP000187209"/>
    </source>
</evidence>
<dbReference type="SMART" id="SM01154">
    <property type="entry name" value="DUF1704"/>
    <property type="match status" value="1"/>
</dbReference>
<gene>
    <name evidence="6" type="ORF">SteCoe_36411</name>
</gene>
<feature type="region of interest" description="Disordered" evidence="5">
    <location>
        <begin position="1"/>
        <end position="39"/>
    </location>
</feature>
<feature type="compositionally biased region" description="Basic and acidic residues" evidence="5">
    <location>
        <begin position="14"/>
        <end position="31"/>
    </location>
</feature>
<evidence type="ECO:0000256" key="2">
    <source>
        <dbReference type="ARBA" id="ARBA00022670"/>
    </source>
</evidence>